<name>A0A1L3KS14_PARA4</name>
<dbReference type="Gene3D" id="3.40.1260.10">
    <property type="entry name" value="DsrEFH-like"/>
    <property type="match status" value="1"/>
</dbReference>
<reference evidence="1" key="1">
    <citation type="submission" date="2016-10" db="EMBL/GenBank/DDBJ databases">
        <title>New CRISPR-Cas systems from uncultivated microbes.</title>
        <authorList>
            <person name="Burstein D."/>
            <person name="Harrington L.B."/>
            <person name="Strutt S.C."/>
            <person name="Probst A.J."/>
            <person name="Anantharaman K."/>
            <person name="Thomas B.C."/>
            <person name="Doudna J.A."/>
            <person name="Banfield J.F."/>
        </authorList>
    </citation>
    <scope>NUCLEOTIDE SEQUENCE</scope>
    <source>
        <strain evidence="1">ARMAN-4</strain>
    </source>
</reference>
<accession>A0A1L3KS14</accession>
<sequence>MFFFVISADAGKINMAINFASRRKDKGDDVRFLIFGPAENFIAEHEDLIENIDKAKEAIKPKACIFIAQQNKLEDKFKDHMELLPAGEYMSKAIEEGFSVITV</sequence>
<evidence type="ECO:0000313" key="1">
    <source>
        <dbReference type="EMBL" id="APG80620.1"/>
    </source>
</evidence>
<proteinExistence type="predicted"/>
<dbReference type="AlphaFoldDB" id="A0A1L3KS14"/>
<dbReference type="InterPro" id="IPR027396">
    <property type="entry name" value="DsrEFH-like"/>
</dbReference>
<evidence type="ECO:0008006" key="2">
    <source>
        <dbReference type="Google" id="ProtNLM"/>
    </source>
</evidence>
<protein>
    <recommendedName>
        <fullName evidence="2">DsrE family protein</fullName>
    </recommendedName>
</protein>
<dbReference type="EMBL" id="KY040241">
    <property type="protein sequence ID" value="APG80620.1"/>
    <property type="molecule type" value="Genomic_DNA"/>
</dbReference>
<organism evidence="1">
    <name type="scientific">Candidatus Parvarchaeum acidiphilum ARMAN-4</name>
    <dbReference type="NCBI Taxonomy" id="662760"/>
    <lineage>
        <taxon>Archaea</taxon>
        <taxon>Candidatus Parvarchaeota</taxon>
        <taxon>Candidatus Parvarchaeum</taxon>
    </lineage>
</organism>